<accession>A0ABS1KT40</accession>
<dbReference type="EMBL" id="JAERRB010000005">
    <property type="protein sequence ID" value="MBL0742638.1"/>
    <property type="molecule type" value="Genomic_DNA"/>
</dbReference>
<keyword evidence="2" id="KW-1185">Reference proteome</keyword>
<comment type="caution">
    <text evidence="1">The sequence shown here is derived from an EMBL/GenBank/DDBJ whole genome shotgun (WGS) entry which is preliminary data.</text>
</comment>
<name>A0ABS1KT40_9BACT</name>
<evidence type="ECO:0008006" key="3">
    <source>
        <dbReference type="Google" id="ProtNLM"/>
    </source>
</evidence>
<gene>
    <name evidence="1" type="ORF">JI741_15540</name>
</gene>
<organism evidence="1 2">
    <name type="scientific">Chryseolinea lacunae</name>
    <dbReference type="NCBI Taxonomy" id="2801331"/>
    <lineage>
        <taxon>Bacteria</taxon>
        <taxon>Pseudomonadati</taxon>
        <taxon>Bacteroidota</taxon>
        <taxon>Cytophagia</taxon>
        <taxon>Cytophagales</taxon>
        <taxon>Fulvivirgaceae</taxon>
        <taxon>Chryseolinea</taxon>
    </lineage>
</organism>
<dbReference type="Proteomes" id="UP000613030">
    <property type="component" value="Unassembled WGS sequence"/>
</dbReference>
<sequence>MMKYTSGLLFILIFYTSCNEQNETSLQKDSTDSGINFSGEWKSQESISMGGNIVCTYNGGDRMLSKIMKIEQQADFLTVEVPNLSPGAALGTSQEKLTFDGKQSEINHSPERGKKFTVELSADGKTMTVNSIVHLVAVVPFTTNTQKQQFVYVTEVWKLSDDGNTISVQANAKATLFDEERSWKTVFYKVGTQKPFEFPDPSPEKIDRDSLMVK</sequence>
<reference evidence="1 2" key="1">
    <citation type="submission" date="2021-01" db="EMBL/GenBank/DDBJ databases">
        <title>Chryseolinea sp. Jin1 Genome sequencing and assembly.</title>
        <authorList>
            <person name="Kim I."/>
        </authorList>
    </citation>
    <scope>NUCLEOTIDE SEQUENCE [LARGE SCALE GENOMIC DNA]</scope>
    <source>
        <strain evidence="1 2">Jin1</strain>
    </source>
</reference>
<proteinExistence type="predicted"/>
<evidence type="ECO:0000313" key="2">
    <source>
        <dbReference type="Proteomes" id="UP000613030"/>
    </source>
</evidence>
<evidence type="ECO:0000313" key="1">
    <source>
        <dbReference type="EMBL" id="MBL0742638.1"/>
    </source>
</evidence>
<protein>
    <recommendedName>
        <fullName evidence="3">Lipocalin-like domain-containing protein</fullName>
    </recommendedName>
</protein>
<dbReference type="RefSeq" id="WP_202011097.1">
    <property type="nucleotide sequence ID" value="NZ_JAERRB010000005.1"/>
</dbReference>